<gene>
    <name evidence="2" type="ORF">PAXINDRAFT_156471</name>
</gene>
<sequence>MPAKTTKVHAPTLQPTLCTLPSWLIAARKNLMDTGFYLADNSVHDNVHWVRDGRADRLAVKPAIPVDDVNGKADDSSAKYTSPPPDKIELAKLCAIVHISNHNFWLTADAGYRKPTSVWRELAAVKPSCTVEEPDMQPVRGDFKPTIDNLRKLQDLIATPGFTARKGFMLSGGISGQQLKVRHVLFEPLGNGELESCQGYEPEDSDGSTDAAEEAPGGSTEDDNNELAVFSIENWPTASDAAQAELEAIKGTHWVIPIPTYNVEGKLIKPDAYRHCLEGALVELYFNLVHWSIAAKNGTLANDSWLLLAPPVWLARQGKGNSVSL</sequence>
<dbReference type="OrthoDB" id="2685635at2759"/>
<evidence type="ECO:0000313" key="3">
    <source>
        <dbReference type="Proteomes" id="UP000053647"/>
    </source>
</evidence>
<dbReference type="HOGENOM" id="CLU_046434_1_0_1"/>
<dbReference type="Proteomes" id="UP000053647">
    <property type="component" value="Unassembled WGS sequence"/>
</dbReference>
<accession>A0A0C9TTE2</accession>
<reference evidence="3" key="2">
    <citation type="submission" date="2015-01" db="EMBL/GenBank/DDBJ databases">
        <title>Evolutionary Origins and Diversification of the Mycorrhizal Mutualists.</title>
        <authorList>
            <consortium name="DOE Joint Genome Institute"/>
            <consortium name="Mycorrhizal Genomics Consortium"/>
            <person name="Kohler A."/>
            <person name="Kuo A."/>
            <person name="Nagy L.G."/>
            <person name="Floudas D."/>
            <person name="Copeland A."/>
            <person name="Barry K.W."/>
            <person name="Cichocki N."/>
            <person name="Veneault-Fourrey C."/>
            <person name="LaButti K."/>
            <person name="Lindquist E.A."/>
            <person name="Lipzen A."/>
            <person name="Lundell T."/>
            <person name="Morin E."/>
            <person name="Murat C."/>
            <person name="Riley R."/>
            <person name="Ohm R."/>
            <person name="Sun H."/>
            <person name="Tunlid A."/>
            <person name="Henrissat B."/>
            <person name="Grigoriev I.V."/>
            <person name="Hibbett D.S."/>
            <person name="Martin F."/>
        </authorList>
    </citation>
    <scope>NUCLEOTIDE SEQUENCE [LARGE SCALE GENOMIC DNA]</scope>
    <source>
        <strain evidence="3">ATCC 200175</strain>
    </source>
</reference>
<name>A0A0C9TTE2_PAXIN</name>
<reference evidence="2 3" key="1">
    <citation type="submission" date="2014-06" db="EMBL/GenBank/DDBJ databases">
        <authorList>
            <consortium name="DOE Joint Genome Institute"/>
            <person name="Kuo A."/>
            <person name="Kohler A."/>
            <person name="Nagy L.G."/>
            <person name="Floudas D."/>
            <person name="Copeland A."/>
            <person name="Barry K.W."/>
            <person name="Cichocki N."/>
            <person name="Veneault-Fourrey C."/>
            <person name="LaButti K."/>
            <person name="Lindquist E.A."/>
            <person name="Lipzen A."/>
            <person name="Lundell T."/>
            <person name="Morin E."/>
            <person name="Murat C."/>
            <person name="Sun H."/>
            <person name="Tunlid A."/>
            <person name="Henrissat B."/>
            <person name="Grigoriev I.V."/>
            <person name="Hibbett D.S."/>
            <person name="Martin F."/>
            <person name="Nordberg H.P."/>
            <person name="Cantor M.N."/>
            <person name="Hua S.X."/>
        </authorList>
    </citation>
    <scope>NUCLEOTIDE SEQUENCE [LARGE SCALE GENOMIC DNA]</scope>
    <source>
        <strain evidence="2 3">ATCC 200175</strain>
    </source>
</reference>
<organism evidence="2 3">
    <name type="scientific">Paxillus involutus ATCC 200175</name>
    <dbReference type="NCBI Taxonomy" id="664439"/>
    <lineage>
        <taxon>Eukaryota</taxon>
        <taxon>Fungi</taxon>
        <taxon>Dikarya</taxon>
        <taxon>Basidiomycota</taxon>
        <taxon>Agaricomycotina</taxon>
        <taxon>Agaricomycetes</taxon>
        <taxon>Agaricomycetidae</taxon>
        <taxon>Boletales</taxon>
        <taxon>Paxilineae</taxon>
        <taxon>Paxillaceae</taxon>
        <taxon>Paxillus</taxon>
    </lineage>
</organism>
<evidence type="ECO:0000256" key="1">
    <source>
        <dbReference type="SAM" id="MobiDB-lite"/>
    </source>
</evidence>
<keyword evidence="3" id="KW-1185">Reference proteome</keyword>
<evidence type="ECO:0000313" key="2">
    <source>
        <dbReference type="EMBL" id="KIJ13523.1"/>
    </source>
</evidence>
<dbReference type="AlphaFoldDB" id="A0A0C9TTE2"/>
<protein>
    <submittedName>
        <fullName evidence="2">Uncharacterized protein</fullName>
    </submittedName>
</protein>
<feature type="compositionally biased region" description="Acidic residues" evidence="1">
    <location>
        <begin position="201"/>
        <end position="213"/>
    </location>
</feature>
<dbReference type="EMBL" id="KN819351">
    <property type="protein sequence ID" value="KIJ13523.1"/>
    <property type="molecule type" value="Genomic_DNA"/>
</dbReference>
<proteinExistence type="predicted"/>
<feature type="region of interest" description="Disordered" evidence="1">
    <location>
        <begin position="194"/>
        <end position="224"/>
    </location>
</feature>